<keyword evidence="1" id="KW-1133">Transmembrane helix</keyword>
<dbReference type="Proteomes" id="UP000823842">
    <property type="component" value="Unassembled WGS sequence"/>
</dbReference>
<keyword evidence="1" id="KW-0812">Transmembrane</keyword>
<feature type="transmembrane region" description="Helical" evidence="1">
    <location>
        <begin position="48"/>
        <end position="67"/>
    </location>
</feature>
<reference evidence="2" key="2">
    <citation type="submission" date="2021-04" db="EMBL/GenBank/DDBJ databases">
        <authorList>
            <person name="Gilroy R."/>
        </authorList>
    </citation>
    <scope>NUCLEOTIDE SEQUENCE</scope>
    <source>
        <strain evidence="2">ChiSjej1B19-5720</strain>
    </source>
</reference>
<evidence type="ECO:0000313" key="2">
    <source>
        <dbReference type="EMBL" id="HJB27205.1"/>
    </source>
</evidence>
<reference evidence="2" key="1">
    <citation type="journal article" date="2021" name="PeerJ">
        <title>Extensive microbial diversity within the chicken gut microbiome revealed by metagenomics and culture.</title>
        <authorList>
            <person name="Gilroy R."/>
            <person name="Ravi A."/>
            <person name="Getino M."/>
            <person name="Pursley I."/>
            <person name="Horton D.L."/>
            <person name="Alikhan N.F."/>
            <person name="Baker D."/>
            <person name="Gharbi K."/>
            <person name="Hall N."/>
            <person name="Watson M."/>
            <person name="Adriaenssens E.M."/>
            <person name="Foster-Nyarko E."/>
            <person name="Jarju S."/>
            <person name="Secka A."/>
            <person name="Antonio M."/>
            <person name="Oren A."/>
            <person name="Chaudhuri R.R."/>
            <person name="La Ragione R."/>
            <person name="Hildebrand F."/>
            <person name="Pallen M.J."/>
        </authorList>
    </citation>
    <scope>NUCLEOTIDE SEQUENCE</scope>
    <source>
        <strain evidence="2">ChiSjej1B19-5720</strain>
    </source>
</reference>
<gene>
    <name evidence="2" type="ORF">IAA06_00195</name>
</gene>
<accession>A0A9D2LPI8</accession>
<protein>
    <submittedName>
        <fullName evidence="2">Uncharacterized protein</fullName>
    </submittedName>
</protein>
<evidence type="ECO:0000256" key="1">
    <source>
        <dbReference type="SAM" id="Phobius"/>
    </source>
</evidence>
<keyword evidence="1" id="KW-0472">Membrane</keyword>
<comment type="caution">
    <text evidence="2">The sequence shown here is derived from an EMBL/GenBank/DDBJ whole genome shotgun (WGS) entry which is preliminary data.</text>
</comment>
<evidence type="ECO:0000313" key="3">
    <source>
        <dbReference type="Proteomes" id="UP000823842"/>
    </source>
</evidence>
<organism evidence="2 3">
    <name type="scientific">Candidatus Blautia faecavium</name>
    <dbReference type="NCBI Taxonomy" id="2838487"/>
    <lineage>
        <taxon>Bacteria</taxon>
        <taxon>Bacillati</taxon>
        <taxon>Bacillota</taxon>
        <taxon>Clostridia</taxon>
        <taxon>Lachnospirales</taxon>
        <taxon>Lachnospiraceae</taxon>
        <taxon>Blautia</taxon>
    </lineage>
</organism>
<name>A0A9D2LPI8_9FIRM</name>
<feature type="transmembrane region" description="Helical" evidence="1">
    <location>
        <begin position="73"/>
        <end position="96"/>
    </location>
</feature>
<dbReference type="EMBL" id="DWYZ01000003">
    <property type="protein sequence ID" value="HJB27205.1"/>
    <property type="molecule type" value="Genomic_DNA"/>
</dbReference>
<proteinExistence type="predicted"/>
<sequence length="167" mass="19337">VAEIYMRYGKGKDKYKAGGGNPGKMGYRWSYKILDFMETEVARRPKRIYIILLVCDLTVLGACSLKNGPAWPYILFTVVIAMGAWPIAYTICDWMGKKMRRWKEKRLYDIPVCIYVPDRNPDGLLKEDTLLDDPEGIEIWESIITESFDESEDILEGTCRKESRIHD</sequence>
<feature type="non-terminal residue" evidence="2">
    <location>
        <position position="1"/>
    </location>
</feature>
<dbReference type="AlphaFoldDB" id="A0A9D2LPI8"/>